<accession>A0A7Y4LV54</accession>
<comment type="caution">
    <text evidence="1">The sequence shown here is derived from an EMBL/GenBank/DDBJ whole genome shotgun (WGS) entry which is preliminary data.</text>
</comment>
<reference evidence="1 2" key="1">
    <citation type="submission" date="2020-03" db="EMBL/GenBank/DDBJ databases">
        <title>Bradyrhizobium diversity isolated from nodules of Indigofera sp.</title>
        <authorList>
            <person name="Klepa M."/>
            <person name="Helene L."/>
            <person name="Hungria M."/>
        </authorList>
    </citation>
    <scope>NUCLEOTIDE SEQUENCE [LARGE SCALE GENOMIC DNA]</scope>
    <source>
        <strain evidence="1 2">WSM 1791</strain>
    </source>
</reference>
<evidence type="ECO:0000313" key="1">
    <source>
        <dbReference type="EMBL" id="NOJ40003.1"/>
    </source>
</evidence>
<evidence type="ECO:0000313" key="2">
    <source>
        <dbReference type="Proteomes" id="UP000544122"/>
    </source>
</evidence>
<dbReference type="EMBL" id="JAAVLX010000003">
    <property type="protein sequence ID" value="NOJ40003.1"/>
    <property type="molecule type" value="Genomic_DNA"/>
</dbReference>
<gene>
    <name evidence="1" type="ORF">HCN58_10385</name>
</gene>
<keyword evidence="2" id="KW-1185">Reference proteome</keyword>
<organism evidence="1 2">
    <name type="scientific">Bradyrhizobium australiense</name>
    <dbReference type="NCBI Taxonomy" id="2721161"/>
    <lineage>
        <taxon>Bacteria</taxon>
        <taxon>Pseudomonadati</taxon>
        <taxon>Pseudomonadota</taxon>
        <taxon>Alphaproteobacteria</taxon>
        <taxon>Hyphomicrobiales</taxon>
        <taxon>Nitrobacteraceae</taxon>
        <taxon>Bradyrhizobium</taxon>
    </lineage>
</organism>
<dbReference type="Proteomes" id="UP000544122">
    <property type="component" value="Unassembled WGS sequence"/>
</dbReference>
<protein>
    <recommendedName>
        <fullName evidence="3">Helix-turn-helix domain-containing protein</fullName>
    </recommendedName>
</protein>
<sequence length="67" mass="7507">MNTTPKLADVAPTPEAAALVGETLDNFRHRAREPGFPSSIKIGGVRFYNRRELAAWKRKRDGARNAR</sequence>
<name>A0A7Y4LV54_9BRAD</name>
<dbReference type="RefSeq" id="WP_171579243.1">
    <property type="nucleotide sequence ID" value="NZ_JAAVLX010000003.1"/>
</dbReference>
<proteinExistence type="predicted"/>
<dbReference type="AlphaFoldDB" id="A0A7Y4LV54"/>
<evidence type="ECO:0008006" key="3">
    <source>
        <dbReference type="Google" id="ProtNLM"/>
    </source>
</evidence>